<dbReference type="EMBL" id="MH271298">
    <property type="protein sequence ID" value="AWY04873.1"/>
    <property type="molecule type" value="Genomic_DNA"/>
</dbReference>
<evidence type="ECO:0000313" key="1">
    <source>
        <dbReference type="EMBL" id="AWY04873.1"/>
    </source>
</evidence>
<dbReference type="Proteomes" id="UP000251585">
    <property type="component" value="Segment"/>
</dbReference>
<evidence type="ECO:0000313" key="2">
    <source>
        <dbReference type="Proteomes" id="UP000251585"/>
    </source>
</evidence>
<sequence>MTAARFTAVVVVSETTTVELPEKTYNRETRREEPRKDRRSAEVLKVTLRADDAKGLADQAAKVLTIVGGLDA</sequence>
<reference evidence="2" key="1">
    <citation type="submission" date="2018-04" db="EMBL/GenBank/DDBJ databases">
        <authorList>
            <person name="Go L.Y."/>
            <person name="Mitchell J.A."/>
        </authorList>
    </citation>
    <scope>NUCLEOTIDE SEQUENCE [LARGE SCALE GENOMIC DNA]</scope>
</reference>
<accession>A0A2Z4Q5Y1</accession>
<protein>
    <submittedName>
        <fullName evidence="1">Uncharacterized protein</fullName>
    </submittedName>
</protein>
<keyword evidence="2" id="KW-1185">Reference proteome</keyword>
<gene>
    <name evidence="1" type="primary">36</name>
    <name evidence="1" type="ORF">PBI_FLOOF_36</name>
</gene>
<name>A0A2Z4Q5Y1_9CAUD</name>
<proteinExistence type="predicted"/>
<organism evidence="1 2">
    <name type="scientific">Microbacterium phage Floof</name>
    <dbReference type="NCBI Taxonomy" id="2201433"/>
    <lineage>
        <taxon>Viruses</taxon>
        <taxon>Duplodnaviria</taxon>
        <taxon>Heunggongvirae</taxon>
        <taxon>Uroviricota</taxon>
        <taxon>Caudoviricetes</taxon>
        <taxon>Casidaviridae</taxon>
        <taxon>Percivalvirus</taxon>
        <taxon>Percivalvirus floof</taxon>
    </lineage>
</organism>